<dbReference type="Pfam" id="PF07892">
    <property type="entry name" value="DUF1667"/>
    <property type="match status" value="1"/>
</dbReference>
<dbReference type="EMBL" id="CP032416">
    <property type="protein sequence ID" value="AYD39059.1"/>
    <property type="molecule type" value="Genomic_DNA"/>
</dbReference>
<evidence type="ECO:0000313" key="1">
    <source>
        <dbReference type="EMBL" id="AYD39059.1"/>
    </source>
</evidence>
<sequence>MIRQCICPKCSKKCILDIDKYNNEIEVNGNLCNQGIKYANMEINNNKAILTTLVRIKGAKCNVIPVRSNKPIDKSIWIECSKALSRLHVGAPIKCGDIVCTNILNTGIDIISTKTVAKFIL</sequence>
<proteinExistence type="predicted"/>
<dbReference type="PANTHER" id="PTHR39450:SF1">
    <property type="entry name" value="DUF1667 DOMAIN-CONTAINING PROTEIN"/>
    <property type="match status" value="1"/>
</dbReference>
<dbReference type="Gene3D" id="3.10.530.10">
    <property type="entry name" value="CPE0013-like"/>
    <property type="match status" value="1"/>
</dbReference>
<dbReference type="InterPro" id="IPR036593">
    <property type="entry name" value="CPE0013-like_sf"/>
</dbReference>
<dbReference type="PANTHER" id="PTHR39450">
    <property type="entry name" value="MOLYBDOPTERIN OXIDOREDUCTASE, 4FE-4S CLUSTER-BINDING SUBUNIT"/>
    <property type="match status" value="1"/>
</dbReference>
<dbReference type="Proteomes" id="UP000266301">
    <property type="component" value="Chromosome"/>
</dbReference>
<accession>A0A386H084</accession>
<dbReference type="InterPro" id="IPR012460">
    <property type="entry name" value="DUF1667"/>
</dbReference>
<dbReference type="SUPFAM" id="SSF160148">
    <property type="entry name" value="CPE0013-like"/>
    <property type="match status" value="1"/>
</dbReference>
<gene>
    <name evidence="1" type="ORF">D4Z93_00095</name>
</gene>
<protein>
    <submittedName>
        <fullName evidence="1">DUF1667 domain-containing protein</fullName>
    </submittedName>
</protein>
<evidence type="ECO:0000313" key="2">
    <source>
        <dbReference type="Proteomes" id="UP000266301"/>
    </source>
</evidence>
<dbReference type="OrthoDB" id="1916594at2"/>
<reference evidence="1 2" key="1">
    <citation type="journal article" date="2019" name="Int. J. Syst. Evol. Microbiol.">
        <title>Clostridium fermenticellae sp. nov., isolated from the mud in a fermentation cellar for the production of the Chinese liquor, baijiu.</title>
        <authorList>
            <person name="Xu P.X."/>
            <person name="Chai L.J."/>
            <person name="Qiu T."/>
            <person name="Zhang X.J."/>
            <person name="Lu Z.M."/>
            <person name="Xiao C."/>
            <person name="Wang S.T."/>
            <person name="Shen C.H."/>
            <person name="Shi J.S."/>
            <person name="Xu Z.H."/>
        </authorList>
    </citation>
    <scope>NUCLEOTIDE SEQUENCE [LARGE SCALE GENOMIC DNA]</scope>
    <source>
        <strain evidence="1 2">JN500901</strain>
    </source>
</reference>
<organism evidence="1 2">
    <name type="scientific">Clostridium fermenticellae</name>
    <dbReference type="NCBI Taxonomy" id="2068654"/>
    <lineage>
        <taxon>Bacteria</taxon>
        <taxon>Bacillati</taxon>
        <taxon>Bacillota</taxon>
        <taxon>Clostridia</taxon>
        <taxon>Eubacteriales</taxon>
        <taxon>Clostridiaceae</taxon>
        <taxon>Clostridium</taxon>
    </lineage>
</organism>
<dbReference type="KEGG" id="cfer:D4Z93_00095"/>
<dbReference type="AlphaFoldDB" id="A0A386H084"/>
<dbReference type="RefSeq" id="WP_119969770.1">
    <property type="nucleotide sequence ID" value="NZ_CP032416.1"/>
</dbReference>
<name>A0A386H084_9CLOT</name>
<keyword evidence="2" id="KW-1185">Reference proteome</keyword>